<evidence type="ECO:0000313" key="1">
    <source>
        <dbReference type="EMBL" id="PWJ52831.1"/>
    </source>
</evidence>
<name>A0A316A4K5_9ACTN</name>
<accession>A0A316A4K5</accession>
<keyword evidence="1" id="KW-0808">Transferase</keyword>
<dbReference type="Pfam" id="PF08843">
    <property type="entry name" value="AbiEii"/>
    <property type="match status" value="1"/>
</dbReference>
<evidence type="ECO:0000313" key="2">
    <source>
        <dbReference type="Proteomes" id="UP000245469"/>
    </source>
</evidence>
<dbReference type="InterPro" id="IPR014942">
    <property type="entry name" value="AbiEii"/>
</dbReference>
<protein>
    <submittedName>
        <fullName evidence="1">Nucleotidyltransferase AbiEii toxin of type IV toxin-antitoxin system</fullName>
    </submittedName>
</protein>
<organism evidence="1 2">
    <name type="scientific">Quadrisphaera granulorum</name>
    <dbReference type="NCBI Taxonomy" id="317664"/>
    <lineage>
        <taxon>Bacteria</taxon>
        <taxon>Bacillati</taxon>
        <taxon>Actinomycetota</taxon>
        <taxon>Actinomycetes</taxon>
        <taxon>Kineosporiales</taxon>
        <taxon>Kineosporiaceae</taxon>
        <taxon>Quadrisphaera</taxon>
    </lineage>
</organism>
<sequence length="218" mass="23041">MTEVVAAIAALPDPDGEGLDGISFDTASLKTRRIREEGLYAGVRVTLDAQLATAPLKVCLDVNTGDPITPGPQRVRLPSVRPGSPAVSVLGYPLETVLAEKLATAIELGEVNTRMKDYADVWTLTGRRSFTHATVRTALIATTSYRRTALVPLADRIAALATMRAAAFAAYGRSLGAAGSHLPARLDEVVADVVAFAAPLVSERQAGSTWMPASRSWS</sequence>
<dbReference type="EMBL" id="QGDQ01000017">
    <property type="protein sequence ID" value="PWJ52831.1"/>
    <property type="molecule type" value="Genomic_DNA"/>
</dbReference>
<proteinExistence type="predicted"/>
<dbReference type="GO" id="GO:0016740">
    <property type="term" value="F:transferase activity"/>
    <property type="evidence" value="ECO:0007669"/>
    <property type="project" value="UniProtKB-KW"/>
</dbReference>
<keyword evidence="2" id="KW-1185">Reference proteome</keyword>
<gene>
    <name evidence="1" type="ORF">BXY45_11783</name>
</gene>
<comment type="caution">
    <text evidence="1">The sequence shown here is derived from an EMBL/GenBank/DDBJ whole genome shotgun (WGS) entry which is preliminary data.</text>
</comment>
<dbReference type="Proteomes" id="UP000245469">
    <property type="component" value="Unassembled WGS sequence"/>
</dbReference>
<dbReference type="AlphaFoldDB" id="A0A316A4K5"/>
<reference evidence="1 2" key="1">
    <citation type="submission" date="2018-03" db="EMBL/GenBank/DDBJ databases">
        <title>Genomic Encyclopedia of Archaeal and Bacterial Type Strains, Phase II (KMG-II): from individual species to whole genera.</title>
        <authorList>
            <person name="Goeker M."/>
        </authorList>
    </citation>
    <scope>NUCLEOTIDE SEQUENCE [LARGE SCALE GENOMIC DNA]</scope>
    <source>
        <strain evidence="1 2">DSM 44889</strain>
    </source>
</reference>
<dbReference type="RefSeq" id="WP_170131509.1">
    <property type="nucleotide sequence ID" value="NZ_QGDQ01000017.1"/>
</dbReference>